<feature type="compositionally biased region" description="Basic residues" evidence="1">
    <location>
        <begin position="59"/>
        <end position="69"/>
    </location>
</feature>
<name>S8C528_DACHA</name>
<evidence type="ECO:0000313" key="2">
    <source>
        <dbReference type="EMBL" id="EPS42822.1"/>
    </source>
</evidence>
<protein>
    <submittedName>
        <fullName evidence="2">Uncharacterized protein</fullName>
    </submittedName>
</protein>
<dbReference type="OrthoDB" id="5366768at2759"/>
<accession>S8C528</accession>
<reference evidence="3" key="2">
    <citation type="submission" date="2013-04" db="EMBL/GenBank/DDBJ databases">
        <title>Genomic mechanisms accounting for the adaptation to parasitism in nematode-trapping fungi.</title>
        <authorList>
            <person name="Ahren D.G."/>
        </authorList>
    </citation>
    <scope>NUCLEOTIDE SEQUENCE [LARGE SCALE GENOMIC DNA]</scope>
    <source>
        <strain evidence="3">CBS 200.50</strain>
    </source>
</reference>
<evidence type="ECO:0000313" key="3">
    <source>
        <dbReference type="Proteomes" id="UP000015100"/>
    </source>
</evidence>
<dbReference type="AlphaFoldDB" id="S8C528"/>
<gene>
    <name evidence="2" type="ORF">H072_3184</name>
</gene>
<feature type="compositionally biased region" description="Basic residues" evidence="1">
    <location>
        <begin position="294"/>
        <end position="303"/>
    </location>
</feature>
<reference evidence="2 3" key="1">
    <citation type="journal article" date="2013" name="PLoS Genet.">
        <title>Genomic mechanisms accounting for the adaptation to parasitism in nematode-trapping fungi.</title>
        <authorList>
            <person name="Meerupati T."/>
            <person name="Andersson K.M."/>
            <person name="Friman E."/>
            <person name="Kumar D."/>
            <person name="Tunlid A."/>
            <person name="Ahren D."/>
        </authorList>
    </citation>
    <scope>NUCLEOTIDE SEQUENCE [LARGE SCALE GENOMIC DNA]</scope>
    <source>
        <strain evidence="2 3">CBS 200.50</strain>
    </source>
</reference>
<proteinExistence type="predicted"/>
<dbReference type="EMBL" id="AQGS01000096">
    <property type="protein sequence ID" value="EPS42822.1"/>
    <property type="molecule type" value="Genomic_DNA"/>
</dbReference>
<organism evidence="2 3">
    <name type="scientific">Dactylellina haptotyla (strain CBS 200.50)</name>
    <name type="common">Nematode-trapping fungus</name>
    <name type="synonym">Monacrosporium haptotylum</name>
    <dbReference type="NCBI Taxonomy" id="1284197"/>
    <lineage>
        <taxon>Eukaryota</taxon>
        <taxon>Fungi</taxon>
        <taxon>Dikarya</taxon>
        <taxon>Ascomycota</taxon>
        <taxon>Pezizomycotina</taxon>
        <taxon>Orbiliomycetes</taxon>
        <taxon>Orbiliales</taxon>
        <taxon>Orbiliaceae</taxon>
        <taxon>Dactylellina</taxon>
    </lineage>
</organism>
<dbReference type="Proteomes" id="UP000015100">
    <property type="component" value="Unassembled WGS sequence"/>
</dbReference>
<comment type="caution">
    <text evidence="2">The sequence shown here is derived from an EMBL/GenBank/DDBJ whole genome shotgun (WGS) entry which is preliminary data.</text>
</comment>
<evidence type="ECO:0000256" key="1">
    <source>
        <dbReference type="SAM" id="MobiDB-lite"/>
    </source>
</evidence>
<keyword evidence="3" id="KW-1185">Reference proteome</keyword>
<sequence length="322" mass="35936">MKLTKKACAAAAIDAIDLALGFLSITIRCIFINSPRPPLPQRLCTCKKKPKKPAEPAKPARRSARRSAVRQKSTSSPVATSAPPQGTKAPEHKVMTTPLLSLSPSTTCSSLRPPSVYPDASLPYEYRNHTSPSQYKYKVLSISRIILRKKSIDLTSGNGGNDQVITMEPENPVTSIDDLSYNEMVYVFNMRRIEGRSNIRPLSELMPDVLPAIEATRAKLNEAERVNGTGMEWRFAELFYCILEDGQLGVFLVQREVTGPRGLSDDMIQAIESKKKKKSKFIQAILKPFTKSPGKPKKKKKQRVPMTEEEREAFNMMLLSVL</sequence>
<feature type="region of interest" description="Disordered" evidence="1">
    <location>
        <begin position="42"/>
        <end position="93"/>
    </location>
</feature>
<dbReference type="HOGENOM" id="CLU_863361_0_0_1"/>
<feature type="region of interest" description="Disordered" evidence="1">
    <location>
        <begin position="289"/>
        <end position="308"/>
    </location>
</feature>
<feature type="compositionally biased region" description="Low complexity" evidence="1">
    <location>
        <begin position="70"/>
        <end position="84"/>
    </location>
</feature>